<dbReference type="EMBL" id="FOYR01000005">
    <property type="protein sequence ID" value="SFR78458.1"/>
    <property type="molecule type" value="Genomic_DNA"/>
</dbReference>
<gene>
    <name evidence="2" type="ORF">SAMN04488591_3592</name>
</gene>
<protein>
    <submittedName>
        <fullName evidence="2">Polysaccharide pyruvyl transferase family protein WcaK</fullName>
    </submittedName>
</protein>
<dbReference type="Proteomes" id="UP000198877">
    <property type="component" value="Unassembled WGS sequence"/>
</dbReference>
<accession>A0A1I6JHJ3</accession>
<organism evidence="2 3">
    <name type="scientific">Microbacterium azadirachtae</name>
    <dbReference type="NCBI Taxonomy" id="582680"/>
    <lineage>
        <taxon>Bacteria</taxon>
        <taxon>Bacillati</taxon>
        <taxon>Actinomycetota</taxon>
        <taxon>Actinomycetes</taxon>
        <taxon>Micrococcales</taxon>
        <taxon>Microbacteriaceae</taxon>
        <taxon>Microbacterium</taxon>
    </lineage>
</organism>
<dbReference type="PANTHER" id="PTHR36836:SF1">
    <property type="entry name" value="COLANIC ACID BIOSYNTHESIS PROTEIN WCAK"/>
    <property type="match status" value="1"/>
</dbReference>
<reference evidence="3" key="1">
    <citation type="submission" date="2016-10" db="EMBL/GenBank/DDBJ databases">
        <authorList>
            <person name="Varghese N."/>
            <person name="Submissions S."/>
        </authorList>
    </citation>
    <scope>NUCLEOTIDE SEQUENCE [LARGE SCALE GENOMIC DNA]</scope>
    <source>
        <strain evidence="3">CL127</strain>
    </source>
</reference>
<name>A0A1I6JHJ3_9MICO</name>
<evidence type="ECO:0000313" key="2">
    <source>
        <dbReference type="EMBL" id="SFR78458.1"/>
    </source>
</evidence>
<dbReference type="GO" id="GO:0016740">
    <property type="term" value="F:transferase activity"/>
    <property type="evidence" value="ECO:0007669"/>
    <property type="project" value="UniProtKB-KW"/>
</dbReference>
<dbReference type="InterPro" id="IPR007345">
    <property type="entry name" value="Polysacch_pyruvyl_Trfase"/>
</dbReference>
<keyword evidence="2" id="KW-0808">Transferase</keyword>
<proteinExistence type="predicted"/>
<dbReference type="PANTHER" id="PTHR36836">
    <property type="entry name" value="COLANIC ACID BIOSYNTHESIS PROTEIN WCAK"/>
    <property type="match status" value="1"/>
</dbReference>
<dbReference type="AlphaFoldDB" id="A0A1I6JHJ3"/>
<feature type="domain" description="Polysaccharide pyruvyl transferase" evidence="1">
    <location>
        <begin position="170"/>
        <end position="368"/>
    </location>
</feature>
<evidence type="ECO:0000259" key="1">
    <source>
        <dbReference type="Pfam" id="PF04230"/>
    </source>
</evidence>
<dbReference type="Pfam" id="PF04230">
    <property type="entry name" value="PS_pyruv_trans"/>
    <property type="match status" value="1"/>
</dbReference>
<dbReference type="RefSeq" id="WP_091742482.1">
    <property type="nucleotide sequence ID" value="NZ_FOYR01000005.1"/>
</dbReference>
<sequence>MPIIPRGDTAPAAGPPQRRVALRHALYLGARRALVTDVGLRIAHAAERMRVRASWRRAETAPYPPPRDRDVVMLSAGRGNIGDQAMFEAYLANTPGEVVAVMRSADAYVIPERDRSRVRVLLAPLLSAGTLRGRRSEVRALADELRAARTFAVIGADIMDGGYDRMEAVTRAEMLRLAHRLGAGAQVLGFSWGAQPDRVAAAALARAAREARLFVRDPISAERLAASGVSVIESADLVFTAEGEQEPADVAAWLARAPDPVVVINLSGLIERSTDLVPEFAELIDRVTAEGRRLVLLPHCVRDGDDDLAVCRRAAVHAARPDRVLLVERMLRPAEVRWVVKRASAVVTGRMHLAILALTQGTPVVVLRTRGKVEGLARMFGLEPYTLDPVPGVGGEVGGALAALLVDTTLRARIGERLPSVRALAQRPFEREWTSATVEV</sequence>
<evidence type="ECO:0000313" key="3">
    <source>
        <dbReference type="Proteomes" id="UP000198877"/>
    </source>
</evidence>